<organism evidence="2">
    <name type="scientific">Acidobacterium capsulatum</name>
    <dbReference type="NCBI Taxonomy" id="33075"/>
    <lineage>
        <taxon>Bacteria</taxon>
        <taxon>Pseudomonadati</taxon>
        <taxon>Acidobacteriota</taxon>
        <taxon>Terriglobia</taxon>
        <taxon>Terriglobales</taxon>
        <taxon>Acidobacteriaceae</taxon>
        <taxon>Acidobacterium</taxon>
    </lineage>
</organism>
<feature type="region of interest" description="Disordered" evidence="1">
    <location>
        <begin position="137"/>
        <end position="162"/>
    </location>
</feature>
<evidence type="ECO:0000313" key="2">
    <source>
        <dbReference type="EMBL" id="HGY94856.1"/>
    </source>
</evidence>
<accession>A0A7V4XTK8</accession>
<feature type="compositionally biased region" description="Acidic residues" evidence="1">
    <location>
        <begin position="150"/>
        <end position="162"/>
    </location>
</feature>
<feature type="compositionally biased region" description="Basic and acidic residues" evidence="1">
    <location>
        <begin position="137"/>
        <end position="148"/>
    </location>
</feature>
<sequence length="162" mass="19105">MTRTEVIALLVLHARKNGFEFRKWYRSRIQLPWLGFEQAVTSLAEGHRYYALLFSHDFAQSFWKQGSQISFVVPTVEYTRPDKTGKLITVRRKAFTRRTTKPDAWLYHLREMAASEDPLRYIRRFLVTREELEAWNKRQDGPDSHNLPDSEPDLDDSAEESA</sequence>
<reference evidence="2" key="1">
    <citation type="journal article" date="2020" name="mSystems">
        <title>Genome- and Community-Level Interaction Insights into Carbon Utilization and Element Cycling Functions of Hydrothermarchaeota in Hydrothermal Sediment.</title>
        <authorList>
            <person name="Zhou Z."/>
            <person name="Liu Y."/>
            <person name="Xu W."/>
            <person name="Pan J."/>
            <person name="Luo Z.H."/>
            <person name="Li M."/>
        </authorList>
    </citation>
    <scope>NUCLEOTIDE SEQUENCE [LARGE SCALE GENOMIC DNA]</scope>
    <source>
        <strain evidence="2">SpSt-855</strain>
    </source>
</reference>
<dbReference type="AlphaFoldDB" id="A0A7V4XTK8"/>
<comment type="caution">
    <text evidence="2">The sequence shown here is derived from an EMBL/GenBank/DDBJ whole genome shotgun (WGS) entry which is preliminary data.</text>
</comment>
<proteinExistence type="predicted"/>
<evidence type="ECO:0000256" key="1">
    <source>
        <dbReference type="SAM" id="MobiDB-lite"/>
    </source>
</evidence>
<name>A0A7V4XTK8_9BACT</name>
<gene>
    <name evidence="2" type="ORF">ENW50_09280</name>
</gene>
<protein>
    <submittedName>
        <fullName evidence="2">Uncharacterized protein</fullName>
    </submittedName>
</protein>
<dbReference type="EMBL" id="DTKL01000059">
    <property type="protein sequence ID" value="HGY94856.1"/>
    <property type="molecule type" value="Genomic_DNA"/>
</dbReference>